<dbReference type="Gene3D" id="3.30.420.10">
    <property type="entry name" value="Ribonuclease H-like superfamily/Ribonuclease H"/>
    <property type="match status" value="1"/>
</dbReference>
<name>A0ABQ8TXX6_PERAM</name>
<comment type="caution">
    <text evidence="3">The sequence shown here is derived from an EMBL/GenBank/DDBJ whole genome shotgun (WGS) entry which is preliminary data.</text>
</comment>
<dbReference type="Pfam" id="PF13358">
    <property type="entry name" value="DDE_3"/>
    <property type="match status" value="1"/>
</dbReference>
<reference evidence="3 4" key="1">
    <citation type="journal article" date="2022" name="Allergy">
        <title>Genome assembly and annotation of Periplaneta americana reveal a comprehensive cockroach allergen profile.</title>
        <authorList>
            <person name="Wang L."/>
            <person name="Xiong Q."/>
            <person name="Saelim N."/>
            <person name="Wang L."/>
            <person name="Nong W."/>
            <person name="Wan A.T."/>
            <person name="Shi M."/>
            <person name="Liu X."/>
            <person name="Cao Q."/>
            <person name="Hui J.H.L."/>
            <person name="Sookrung N."/>
            <person name="Leung T.F."/>
            <person name="Tungtrongchitr A."/>
            <person name="Tsui S.K.W."/>
        </authorList>
    </citation>
    <scope>NUCLEOTIDE SEQUENCE [LARGE SCALE GENOMIC DNA]</scope>
    <source>
        <strain evidence="3">PWHHKU_190912</strain>
    </source>
</reference>
<evidence type="ECO:0000259" key="2">
    <source>
        <dbReference type="Pfam" id="PF13358"/>
    </source>
</evidence>
<accession>A0ABQ8TXX6</accession>
<organism evidence="3 4">
    <name type="scientific">Periplaneta americana</name>
    <name type="common">American cockroach</name>
    <name type="synonym">Blatta americana</name>
    <dbReference type="NCBI Taxonomy" id="6978"/>
    <lineage>
        <taxon>Eukaryota</taxon>
        <taxon>Metazoa</taxon>
        <taxon>Ecdysozoa</taxon>
        <taxon>Arthropoda</taxon>
        <taxon>Hexapoda</taxon>
        <taxon>Insecta</taxon>
        <taxon>Pterygota</taxon>
        <taxon>Neoptera</taxon>
        <taxon>Polyneoptera</taxon>
        <taxon>Dictyoptera</taxon>
        <taxon>Blattodea</taxon>
        <taxon>Blattoidea</taxon>
        <taxon>Blattidae</taxon>
        <taxon>Blattinae</taxon>
        <taxon>Periplaneta</taxon>
    </lineage>
</organism>
<dbReference type="InterPro" id="IPR036397">
    <property type="entry name" value="RNaseH_sf"/>
</dbReference>
<feature type="signal peptide" evidence="1">
    <location>
        <begin position="1"/>
        <end position="17"/>
    </location>
</feature>
<gene>
    <name evidence="3" type="ORF">ANN_03040</name>
</gene>
<keyword evidence="4" id="KW-1185">Reference proteome</keyword>
<evidence type="ECO:0000313" key="4">
    <source>
        <dbReference type="Proteomes" id="UP001148838"/>
    </source>
</evidence>
<dbReference type="InterPro" id="IPR038717">
    <property type="entry name" value="Tc1-like_DDE_dom"/>
</dbReference>
<dbReference type="EMBL" id="JAJSOF020000001">
    <property type="protein sequence ID" value="KAJ4451571.1"/>
    <property type="molecule type" value="Genomic_DNA"/>
</dbReference>
<dbReference type="Proteomes" id="UP001148838">
    <property type="component" value="Unassembled WGS sequence"/>
</dbReference>
<keyword evidence="1" id="KW-0732">Signal</keyword>
<evidence type="ECO:0000256" key="1">
    <source>
        <dbReference type="SAM" id="SignalP"/>
    </source>
</evidence>
<feature type="chain" id="PRO_5045043537" description="Tc1-like transposase DDE domain-containing protein" evidence="1">
    <location>
        <begin position="18"/>
        <end position="178"/>
    </location>
</feature>
<feature type="domain" description="Tc1-like transposase DDE" evidence="2">
    <location>
        <begin position="100"/>
        <end position="149"/>
    </location>
</feature>
<proteinExistence type="predicted"/>
<evidence type="ECO:0000313" key="3">
    <source>
        <dbReference type="EMBL" id="KAJ4451571.1"/>
    </source>
</evidence>
<sequence length="178" mass="20515">MMVGTGLILLRIGTVAGLCEGSSESPGALKAVLLIRHRPILHRHRSLATSEQMYYVGGALLMRGHGRPWELNLSSGRRSPFMMDIHWNVSPFLLQHGTQLDNGSWPHVSEVNMQWYADNNVHRLDWPAQSPDLNPIEHLWDKLDRRLRFREMRPTSIVQLSSILQEEWRRISVISYTN</sequence>
<protein>
    <recommendedName>
        <fullName evidence="2">Tc1-like transposase DDE domain-containing protein</fullName>
    </recommendedName>
</protein>